<protein>
    <submittedName>
        <fullName evidence="1">Uncharacterized protein</fullName>
    </submittedName>
</protein>
<dbReference type="Proteomes" id="UP001497482">
    <property type="component" value="Chromosome 12"/>
</dbReference>
<proteinExistence type="predicted"/>
<name>A0AAV2JDY4_KNICA</name>
<evidence type="ECO:0000313" key="2">
    <source>
        <dbReference type="Proteomes" id="UP001497482"/>
    </source>
</evidence>
<evidence type="ECO:0000313" key="1">
    <source>
        <dbReference type="EMBL" id="CAL1574870.1"/>
    </source>
</evidence>
<accession>A0AAV2JDY4</accession>
<dbReference type="AlphaFoldDB" id="A0AAV2JDY4"/>
<reference evidence="1 2" key="1">
    <citation type="submission" date="2024-04" db="EMBL/GenBank/DDBJ databases">
        <authorList>
            <person name="Waldvogel A.-M."/>
            <person name="Schoenle A."/>
        </authorList>
    </citation>
    <scope>NUCLEOTIDE SEQUENCE [LARGE SCALE GENOMIC DNA]</scope>
</reference>
<sequence>MLHLLTTDEEMEHQVPHVEVLSSIQINKQTRPRFPNAAMGREKGGAVPLEPGFNAAKARWQGGKLISS</sequence>
<organism evidence="1 2">
    <name type="scientific">Knipowitschia caucasica</name>
    <name type="common">Caucasian dwarf goby</name>
    <name type="synonym">Pomatoschistus caucasicus</name>
    <dbReference type="NCBI Taxonomy" id="637954"/>
    <lineage>
        <taxon>Eukaryota</taxon>
        <taxon>Metazoa</taxon>
        <taxon>Chordata</taxon>
        <taxon>Craniata</taxon>
        <taxon>Vertebrata</taxon>
        <taxon>Euteleostomi</taxon>
        <taxon>Actinopterygii</taxon>
        <taxon>Neopterygii</taxon>
        <taxon>Teleostei</taxon>
        <taxon>Neoteleostei</taxon>
        <taxon>Acanthomorphata</taxon>
        <taxon>Gobiaria</taxon>
        <taxon>Gobiiformes</taxon>
        <taxon>Gobioidei</taxon>
        <taxon>Gobiidae</taxon>
        <taxon>Gobiinae</taxon>
        <taxon>Knipowitschia</taxon>
    </lineage>
</organism>
<dbReference type="EMBL" id="OZ035834">
    <property type="protein sequence ID" value="CAL1574870.1"/>
    <property type="molecule type" value="Genomic_DNA"/>
</dbReference>
<gene>
    <name evidence="1" type="ORF">KC01_LOCUS6544</name>
</gene>
<keyword evidence="2" id="KW-1185">Reference proteome</keyword>